<dbReference type="SUPFAM" id="SSF51735">
    <property type="entry name" value="NAD(P)-binding Rossmann-fold domains"/>
    <property type="match status" value="1"/>
</dbReference>
<dbReference type="InterPro" id="IPR036291">
    <property type="entry name" value="NAD(P)-bd_dom_sf"/>
</dbReference>
<dbReference type="Proteomes" id="UP001430954">
    <property type="component" value="Unassembled WGS sequence"/>
</dbReference>
<dbReference type="Gene3D" id="3.40.50.720">
    <property type="entry name" value="NAD(P)-binding Rossmann-like Domain"/>
    <property type="match status" value="1"/>
</dbReference>
<dbReference type="Gene3D" id="3.30.360.10">
    <property type="entry name" value="Dihydrodipicolinate Reductase, domain 2"/>
    <property type="match status" value="1"/>
</dbReference>
<keyword evidence="6" id="KW-1185">Reference proteome</keyword>
<organism evidence="5 6">
    <name type="scientific">Novilysobacter selenitireducens</name>
    <dbReference type="NCBI Taxonomy" id="2872639"/>
    <lineage>
        <taxon>Bacteria</taxon>
        <taxon>Pseudomonadati</taxon>
        <taxon>Pseudomonadota</taxon>
        <taxon>Gammaproteobacteria</taxon>
        <taxon>Lysobacterales</taxon>
        <taxon>Lysobacteraceae</taxon>
        <taxon>Novilysobacter</taxon>
    </lineage>
</organism>
<dbReference type="PANTHER" id="PTHR43708:SF5">
    <property type="entry name" value="CONSERVED EXPRESSED OXIDOREDUCTASE (EUROFUNG)-RELATED"/>
    <property type="match status" value="1"/>
</dbReference>
<dbReference type="Pfam" id="PF01408">
    <property type="entry name" value="GFO_IDH_MocA"/>
    <property type="match status" value="1"/>
</dbReference>
<dbReference type="InterPro" id="IPR004104">
    <property type="entry name" value="Gfo/Idh/MocA-like_OxRdtase_C"/>
</dbReference>
<reference evidence="5 6" key="1">
    <citation type="submission" date="2021-09" db="EMBL/GenBank/DDBJ databases">
        <title>Lysobacter sp. 13A isolated from the river sediment.</title>
        <authorList>
            <person name="Liu H."/>
            <person name="Li S."/>
            <person name="Mao S."/>
        </authorList>
    </citation>
    <scope>NUCLEOTIDE SEQUENCE [LARGE SCALE GENOMIC DNA]</scope>
    <source>
        <strain evidence="5 6">13A</strain>
    </source>
</reference>
<dbReference type="EMBL" id="JAINZW010000002">
    <property type="protein sequence ID" value="MBZ4038898.1"/>
    <property type="molecule type" value="Genomic_DNA"/>
</dbReference>
<name>A0ABS7T4V9_9GAMM</name>
<accession>A0ABS7T4V9</accession>
<dbReference type="NCBIfam" id="NF008607">
    <property type="entry name" value="PRK11579.1"/>
    <property type="match status" value="1"/>
</dbReference>
<comment type="similarity">
    <text evidence="1">Belongs to the Gfo/Idh/MocA family.</text>
</comment>
<evidence type="ECO:0000259" key="3">
    <source>
        <dbReference type="Pfam" id="PF01408"/>
    </source>
</evidence>
<dbReference type="RefSeq" id="WP_223675098.1">
    <property type="nucleotide sequence ID" value="NZ_JAINZW010000002.1"/>
</dbReference>
<keyword evidence="2" id="KW-0560">Oxidoreductase</keyword>
<proteinExistence type="inferred from homology"/>
<evidence type="ECO:0000259" key="4">
    <source>
        <dbReference type="Pfam" id="PF02894"/>
    </source>
</evidence>
<dbReference type="InterPro" id="IPR000683">
    <property type="entry name" value="Gfo/Idh/MocA-like_OxRdtase_N"/>
</dbReference>
<evidence type="ECO:0000313" key="6">
    <source>
        <dbReference type="Proteomes" id="UP001430954"/>
    </source>
</evidence>
<feature type="domain" description="Gfo/Idh/MocA-like oxidoreductase C-terminal" evidence="4">
    <location>
        <begin position="141"/>
        <end position="348"/>
    </location>
</feature>
<comment type="caution">
    <text evidence="5">The sequence shown here is derived from an EMBL/GenBank/DDBJ whole genome shotgun (WGS) entry which is preliminary data.</text>
</comment>
<evidence type="ECO:0000313" key="5">
    <source>
        <dbReference type="EMBL" id="MBZ4038898.1"/>
    </source>
</evidence>
<dbReference type="PANTHER" id="PTHR43708">
    <property type="entry name" value="CONSERVED EXPRESSED OXIDOREDUCTASE (EUROFUNG)"/>
    <property type="match status" value="1"/>
</dbReference>
<evidence type="ECO:0000256" key="1">
    <source>
        <dbReference type="ARBA" id="ARBA00010928"/>
    </source>
</evidence>
<dbReference type="InterPro" id="IPR051317">
    <property type="entry name" value="Gfo/Idh/MocA_oxidoreduct"/>
</dbReference>
<gene>
    <name evidence="5" type="ORF">K6753_05075</name>
</gene>
<protein>
    <submittedName>
        <fullName evidence="5">Oxidoreductase</fullName>
    </submittedName>
</protein>
<sequence length="370" mass="39828">MTLATRTPIRVALIGYGLAGRVFHAPLIDAEPRLSLRMVATRDPARMEAVRAGLPQVDVVPPDVALSHPDIDLVVVASPHDSHARLARSALEAGKHVVVDKPFTLSLAEARELRDLATRTGRLLSVFQNRRWDSDFLALRHAVDAGLIGRPLHLESRFERFRPEVRDRWRERDDGAGGVWWDLGPHLVDQALCLMGVPERVQASFARQRDGAGGVDWAHVVLESSDARAVLQAGLMAAGGGPRFLLHGDRGSVVKHGSDPQEQQLASGVRPGDPGWGADPDRPIHFAGDGAQQDLPAVYGDQSLYYRGVASALLDGAPTPVTPDQAVVVMAVLEAAVTSAKRGHSVGLALDESELKAFTAPRPTRKASVT</sequence>
<feature type="domain" description="Gfo/Idh/MocA-like oxidoreductase N-terminal" evidence="3">
    <location>
        <begin position="9"/>
        <end position="126"/>
    </location>
</feature>
<dbReference type="SUPFAM" id="SSF55347">
    <property type="entry name" value="Glyceraldehyde-3-phosphate dehydrogenase-like, C-terminal domain"/>
    <property type="match status" value="1"/>
</dbReference>
<evidence type="ECO:0000256" key="2">
    <source>
        <dbReference type="ARBA" id="ARBA00023002"/>
    </source>
</evidence>
<dbReference type="Pfam" id="PF02894">
    <property type="entry name" value="GFO_IDH_MocA_C"/>
    <property type="match status" value="1"/>
</dbReference>